<dbReference type="OrthoDB" id="1316365at2759"/>
<feature type="region of interest" description="Disordered" evidence="1">
    <location>
        <begin position="102"/>
        <end position="133"/>
    </location>
</feature>
<proteinExistence type="predicted"/>
<protein>
    <submittedName>
        <fullName evidence="2">Uncharacterized protein</fullName>
    </submittedName>
</protein>
<evidence type="ECO:0000313" key="2">
    <source>
        <dbReference type="EMBL" id="CAH9067900.1"/>
    </source>
</evidence>
<gene>
    <name evidence="2" type="ORF">CEURO_LOCUS2651</name>
</gene>
<feature type="compositionally biased region" description="Basic and acidic residues" evidence="1">
    <location>
        <begin position="118"/>
        <end position="133"/>
    </location>
</feature>
<organism evidence="2 3">
    <name type="scientific">Cuscuta europaea</name>
    <name type="common">European dodder</name>
    <dbReference type="NCBI Taxonomy" id="41803"/>
    <lineage>
        <taxon>Eukaryota</taxon>
        <taxon>Viridiplantae</taxon>
        <taxon>Streptophyta</taxon>
        <taxon>Embryophyta</taxon>
        <taxon>Tracheophyta</taxon>
        <taxon>Spermatophyta</taxon>
        <taxon>Magnoliopsida</taxon>
        <taxon>eudicotyledons</taxon>
        <taxon>Gunneridae</taxon>
        <taxon>Pentapetalae</taxon>
        <taxon>asterids</taxon>
        <taxon>lamiids</taxon>
        <taxon>Solanales</taxon>
        <taxon>Convolvulaceae</taxon>
        <taxon>Cuscuteae</taxon>
        <taxon>Cuscuta</taxon>
        <taxon>Cuscuta subgen. Cuscuta</taxon>
    </lineage>
</organism>
<feature type="compositionally biased region" description="Polar residues" evidence="1">
    <location>
        <begin position="231"/>
        <end position="249"/>
    </location>
</feature>
<keyword evidence="3" id="KW-1185">Reference proteome</keyword>
<name>A0A9P0YLX2_CUSEU</name>
<feature type="region of interest" description="Disordered" evidence="1">
    <location>
        <begin position="231"/>
        <end position="257"/>
    </location>
</feature>
<accession>A0A9P0YLX2</accession>
<dbReference type="EMBL" id="CAMAPE010000005">
    <property type="protein sequence ID" value="CAH9067900.1"/>
    <property type="molecule type" value="Genomic_DNA"/>
</dbReference>
<comment type="caution">
    <text evidence="2">The sequence shown here is derived from an EMBL/GenBank/DDBJ whole genome shotgun (WGS) entry which is preliminary data.</text>
</comment>
<dbReference type="AlphaFoldDB" id="A0A9P0YLX2"/>
<dbReference type="Proteomes" id="UP001152484">
    <property type="component" value="Unassembled WGS sequence"/>
</dbReference>
<feature type="region of interest" description="Disordered" evidence="1">
    <location>
        <begin position="170"/>
        <end position="203"/>
    </location>
</feature>
<evidence type="ECO:0000256" key="1">
    <source>
        <dbReference type="SAM" id="MobiDB-lite"/>
    </source>
</evidence>
<reference evidence="2" key="1">
    <citation type="submission" date="2022-07" db="EMBL/GenBank/DDBJ databases">
        <authorList>
            <person name="Macas J."/>
            <person name="Novak P."/>
            <person name="Neumann P."/>
        </authorList>
    </citation>
    <scope>NUCLEOTIDE SEQUENCE</scope>
</reference>
<evidence type="ECO:0000313" key="3">
    <source>
        <dbReference type="Proteomes" id="UP001152484"/>
    </source>
</evidence>
<sequence length="257" mass="29731">MIHQRMLDWFEFENEREFDEVLNRDARESYNDWKSDLSVYFKNNGGMQAKKLVNVRSDDHWQRCCERFNSTKFKEISGKNIQNRESSDDKSGHGRKSYARYMHEKDNPITGEQSSALENRKDQRLTRSGEWRTKEAHEKYVQMSEEYQTQLEQAGSSSSINEIEIMNRNLKNHRGRQSGVGPTLSKSAPRRLEDGATSTLQDHRDAQISELRANQELILSALRHFIPSFQLPSRASGSDAPSMSSANQPDESHNDDD</sequence>